<feature type="non-terminal residue" evidence="8">
    <location>
        <position position="1"/>
    </location>
</feature>
<accession>A0A0K8TMS4</accession>
<evidence type="ECO:0000256" key="2">
    <source>
        <dbReference type="ARBA" id="ARBA00022737"/>
    </source>
</evidence>
<evidence type="ECO:0000256" key="1">
    <source>
        <dbReference type="ARBA" id="ARBA00022723"/>
    </source>
</evidence>
<evidence type="ECO:0000259" key="7">
    <source>
        <dbReference type="PROSITE" id="PS50103"/>
    </source>
</evidence>
<feature type="compositionally biased region" description="Polar residues" evidence="6">
    <location>
        <begin position="13"/>
        <end position="25"/>
    </location>
</feature>
<dbReference type="EMBL" id="GDAI01001959">
    <property type="protein sequence ID" value="JAI15644.1"/>
    <property type="molecule type" value="mRNA"/>
</dbReference>
<name>A0A0K8TMS4_TABBR</name>
<protein>
    <submittedName>
        <fullName evidence="8">Putative ccch-type zn-finger protein</fullName>
    </submittedName>
</protein>
<sequence>QQNNRQAFAHSVLSRTVSSPQTPSNAPNIVTLMSSLFENLGHRKLERTQSEPLPQVNTSRYKTELCRPFEEAGECKYGEKCQFAHGIQELRNLQRHPKYKTEFCRTYHSIGFCPYGPRCHFVHNVDEARNSQNLPMSVTYNVNRLSSANGVNVTQSQQNILTTVANGGQHSQPQHSIHVNNHHANQLHQQQQSIALSPPLSMSTGSDHASPNGSLSLSPTSSIACFPFADQISPVSSVFAQPFNFNSPPDSPRGDMSPATTPSPPPPSVVIASTIAKKKLSQKHILSPFQQTSVLNGNTNINIKI</sequence>
<dbReference type="Gene3D" id="4.10.1000.10">
    <property type="entry name" value="Zinc finger, CCCH-type"/>
    <property type="match status" value="2"/>
</dbReference>
<evidence type="ECO:0000256" key="5">
    <source>
        <dbReference type="PROSITE-ProRule" id="PRU00723"/>
    </source>
</evidence>
<dbReference type="InterPro" id="IPR000571">
    <property type="entry name" value="Znf_CCCH"/>
</dbReference>
<evidence type="ECO:0000256" key="6">
    <source>
        <dbReference type="SAM" id="MobiDB-lite"/>
    </source>
</evidence>
<feature type="zinc finger region" description="C3H1-type" evidence="5">
    <location>
        <begin position="60"/>
        <end position="88"/>
    </location>
</feature>
<feature type="compositionally biased region" description="Polar residues" evidence="6">
    <location>
        <begin position="200"/>
        <end position="216"/>
    </location>
</feature>
<dbReference type="PANTHER" id="PTHR12547:SF18">
    <property type="entry name" value="PROTEIN TIS11"/>
    <property type="match status" value="1"/>
</dbReference>
<feature type="domain" description="C3H1-type" evidence="7">
    <location>
        <begin position="98"/>
        <end position="126"/>
    </location>
</feature>
<dbReference type="SUPFAM" id="SSF90229">
    <property type="entry name" value="CCCH zinc finger"/>
    <property type="match status" value="2"/>
</dbReference>
<keyword evidence="2" id="KW-0677">Repeat</keyword>
<evidence type="ECO:0000256" key="4">
    <source>
        <dbReference type="ARBA" id="ARBA00022833"/>
    </source>
</evidence>
<evidence type="ECO:0000256" key="3">
    <source>
        <dbReference type="ARBA" id="ARBA00022771"/>
    </source>
</evidence>
<proteinExistence type="evidence at transcript level"/>
<dbReference type="PROSITE" id="PS50103">
    <property type="entry name" value="ZF_C3H1"/>
    <property type="match status" value="2"/>
</dbReference>
<feature type="region of interest" description="Disordered" evidence="6">
    <location>
        <begin position="197"/>
        <end position="216"/>
    </location>
</feature>
<dbReference type="InterPro" id="IPR036855">
    <property type="entry name" value="Znf_CCCH_sf"/>
</dbReference>
<dbReference type="InterPro" id="IPR045877">
    <property type="entry name" value="ZFP36-like"/>
</dbReference>
<dbReference type="SMART" id="SM00356">
    <property type="entry name" value="ZnF_C3H1"/>
    <property type="match status" value="2"/>
</dbReference>
<feature type="zinc finger region" description="C3H1-type" evidence="5">
    <location>
        <begin position="98"/>
        <end position="126"/>
    </location>
</feature>
<keyword evidence="4 5" id="KW-0862">Zinc</keyword>
<dbReference type="GO" id="GO:0003729">
    <property type="term" value="F:mRNA binding"/>
    <property type="evidence" value="ECO:0007669"/>
    <property type="project" value="InterPro"/>
</dbReference>
<feature type="domain" description="C3H1-type" evidence="7">
    <location>
        <begin position="60"/>
        <end position="88"/>
    </location>
</feature>
<dbReference type="GO" id="GO:0008270">
    <property type="term" value="F:zinc ion binding"/>
    <property type="evidence" value="ECO:0007669"/>
    <property type="project" value="UniProtKB-KW"/>
</dbReference>
<dbReference type="Pfam" id="PF00642">
    <property type="entry name" value="zf-CCCH"/>
    <property type="match status" value="2"/>
</dbReference>
<reference evidence="8" key="1">
    <citation type="journal article" date="2015" name="Insect Biochem. Mol. Biol.">
        <title>An insight into the sialome of the horse fly, Tabanus bromius.</title>
        <authorList>
            <person name="Ribeiro J.M."/>
            <person name="Kazimirova M."/>
            <person name="Takac P."/>
            <person name="Andersen J.F."/>
            <person name="Francischetti I.M."/>
        </authorList>
    </citation>
    <scope>NUCLEOTIDE SEQUENCE</scope>
</reference>
<keyword evidence="1 5" id="KW-0479">Metal-binding</keyword>
<dbReference type="PANTHER" id="PTHR12547">
    <property type="entry name" value="CCCH ZINC FINGER/TIS11-RELATED"/>
    <property type="match status" value="1"/>
</dbReference>
<dbReference type="FunFam" id="4.10.1000.10:FF:000001">
    <property type="entry name" value="zinc finger CCCH domain-containing protein 15-like"/>
    <property type="match status" value="1"/>
</dbReference>
<feature type="region of interest" description="Disordered" evidence="6">
    <location>
        <begin position="1"/>
        <end position="25"/>
    </location>
</feature>
<evidence type="ECO:0000313" key="8">
    <source>
        <dbReference type="EMBL" id="JAI15644.1"/>
    </source>
</evidence>
<organism evidence="8">
    <name type="scientific">Tabanus bromius</name>
    <name type="common">Band-eyed brown horse fly</name>
    <dbReference type="NCBI Taxonomy" id="304241"/>
    <lineage>
        <taxon>Eukaryota</taxon>
        <taxon>Metazoa</taxon>
        <taxon>Ecdysozoa</taxon>
        <taxon>Arthropoda</taxon>
        <taxon>Hexapoda</taxon>
        <taxon>Insecta</taxon>
        <taxon>Pterygota</taxon>
        <taxon>Neoptera</taxon>
        <taxon>Endopterygota</taxon>
        <taxon>Diptera</taxon>
        <taxon>Brachycera</taxon>
        <taxon>Tabanomorpha</taxon>
        <taxon>Tabanoidea</taxon>
        <taxon>Tabanidae</taxon>
        <taxon>Tabanus</taxon>
    </lineage>
</organism>
<keyword evidence="3 5" id="KW-0863">Zinc-finger</keyword>
<feature type="region of interest" description="Disordered" evidence="6">
    <location>
        <begin position="243"/>
        <end position="267"/>
    </location>
</feature>
<dbReference type="FunFam" id="4.10.1000.10:FF:000002">
    <property type="entry name" value="Zinc finger protein 36, C3H1 type-like 1"/>
    <property type="match status" value="1"/>
</dbReference>
<dbReference type="AlphaFoldDB" id="A0A0K8TMS4"/>